<sequence length="297" mass="32202">MRWFALIPALLCTGALILSFLCLFAGRNTHFLNDFPIVTLNTSRLGYEVFNTTESSSNPVVSFFKNISNNVEGRIQDKFNSFAQELGLADFYAAHLFTYCEGDYVPGPVPNATLSRSSISNNVTECSNTTSLFDTDLRTVLQRELNNSGHSNIDLEDLGWPSAIDDGYRTLGVLARATFILYCIGVGLIGVATLLALISVFFNGRISALVNVIFEVLAFLVIGIASAVATSLAVKGSDIVNQYGDKVGINAHQGNKWLAMTWVATGVMLVASVLWCYSCCTSRKAGRSAKVNGKGEY</sequence>
<feature type="transmembrane region" description="Helical" evidence="1">
    <location>
        <begin position="257"/>
        <end position="277"/>
    </location>
</feature>
<dbReference type="OrthoDB" id="4159154at2759"/>
<dbReference type="PANTHER" id="PTHR28019">
    <property type="entry name" value="CELL MEMBRANE PROTEIN YLR413W-RELATED"/>
    <property type="match status" value="1"/>
</dbReference>
<proteinExistence type="predicted"/>
<reference evidence="3" key="3">
    <citation type="submission" date="2025-08" db="UniProtKB">
        <authorList>
            <consortium name="RefSeq"/>
        </authorList>
    </citation>
    <scope>IDENTIFICATION</scope>
    <source>
        <strain evidence="3">CBS 342.82</strain>
    </source>
</reference>
<evidence type="ECO:0008006" key="4">
    <source>
        <dbReference type="Google" id="ProtNLM"/>
    </source>
</evidence>
<evidence type="ECO:0000313" key="2">
    <source>
        <dbReference type="Proteomes" id="UP000504637"/>
    </source>
</evidence>
<organism evidence="3">
    <name type="scientific">Dissoconium aciculare CBS 342.82</name>
    <dbReference type="NCBI Taxonomy" id="1314786"/>
    <lineage>
        <taxon>Eukaryota</taxon>
        <taxon>Fungi</taxon>
        <taxon>Dikarya</taxon>
        <taxon>Ascomycota</taxon>
        <taxon>Pezizomycotina</taxon>
        <taxon>Dothideomycetes</taxon>
        <taxon>Dothideomycetidae</taxon>
        <taxon>Mycosphaerellales</taxon>
        <taxon>Dissoconiaceae</taxon>
        <taxon>Dissoconium</taxon>
    </lineage>
</organism>
<keyword evidence="1" id="KW-1133">Transmembrane helix</keyword>
<protein>
    <recommendedName>
        <fullName evidence="4">Integral membrane protein-like protein</fullName>
    </recommendedName>
</protein>
<name>A0A6J3MFY0_9PEZI</name>
<dbReference type="GO" id="GO:0051285">
    <property type="term" value="C:cell cortex of cell tip"/>
    <property type="evidence" value="ECO:0007669"/>
    <property type="project" value="TreeGrafter"/>
</dbReference>
<reference evidence="3" key="2">
    <citation type="submission" date="2020-04" db="EMBL/GenBank/DDBJ databases">
        <authorList>
            <consortium name="NCBI Genome Project"/>
        </authorList>
    </citation>
    <scope>NUCLEOTIDE SEQUENCE</scope>
    <source>
        <strain evidence="3">CBS 342.82</strain>
    </source>
</reference>
<dbReference type="AlphaFoldDB" id="A0A6J3MFY0"/>
<evidence type="ECO:0000256" key="1">
    <source>
        <dbReference type="SAM" id="Phobius"/>
    </source>
</evidence>
<dbReference type="GO" id="GO:0005886">
    <property type="term" value="C:plasma membrane"/>
    <property type="evidence" value="ECO:0007669"/>
    <property type="project" value="InterPro"/>
</dbReference>
<dbReference type="InterPro" id="IPR052413">
    <property type="entry name" value="SUR7_domain"/>
</dbReference>
<gene>
    <name evidence="3" type="ORF">K489DRAFT_312122</name>
</gene>
<dbReference type="Pfam" id="PF06687">
    <property type="entry name" value="SUR7"/>
    <property type="match status" value="1"/>
</dbReference>
<keyword evidence="1" id="KW-0472">Membrane</keyword>
<feature type="transmembrane region" description="Helical" evidence="1">
    <location>
        <begin position="209"/>
        <end position="234"/>
    </location>
</feature>
<keyword evidence="2" id="KW-1185">Reference proteome</keyword>
<dbReference type="GeneID" id="54358638"/>
<dbReference type="Proteomes" id="UP000504637">
    <property type="component" value="Unplaced"/>
</dbReference>
<dbReference type="PANTHER" id="PTHR28019:SF7">
    <property type="entry name" value="SUR7 PROTEIN"/>
    <property type="match status" value="1"/>
</dbReference>
<keyword evidence="1" id="KW-0812">Transmembrane</keyword>
<dbReference type="RefSeq" id="XP_033463605.1">
    <property type="nucleotide sequence ID" value="XM_033600838.1"/>
</dbReference>
<accession>A0A6J3MFY0</accession>
<evidence type="ECO:0000313" key="3">
    <source>
        <dbReference type="RefSeq" id="XP_033463605.1"/>
    </source>
</evidence>
<dbReference type="GO" id="GO:0031505">
    <property type="term" value="P:fungal-type cell wall organization"/>
    <property type="evidence" value="ECO:0007669"/>
    <property type="project" value="TreeGrafter"/>
</dbReference>
<reference evidence="3" key="1">
    <citation type="submission" date="2020-01" db="EMBL/GenBank/DDBJ databases">
        <authorList>
            <consortium name="DOE Joint Genome Institute"/>
            <person name="Haridas S."/>
            <person name="Albert R."/>
            <person name="Binder M."/>
            <person name="Bloem J."/>
            <person name="Labutti K."/>
            <person name="Salamov A."/>
            <person name="Andreopoulos B."/>
            <person name="Baker S.E."/>
            <person name="Barry K."/>
            <person name="Bills G."/>
            <person name="Bluhm B.H."/>
            <person name="Cannon C."/>
            <person name="Castanera R."/>
            <person name="Culley D.E."/>
            <person name="Daum C."/>
            <person name="Ezra D."/>
            <person name="Gonzalez J.B."/>
            <person name="Henrissat B."/>
            <person name="Kuo A."/>
            <person name="Liang C."/>
            <person name="Lipzen A."/>
            <person name="Lutzoni F."/>
            <person name="Magnuson J."/>
            <person name="Mondo S."/>
            <person name="Nolan M."/>
            <person name="Ohm R."/>
            <person name="Pangilinan J."/>
            <person name="Park H.-J."/>
            <person name="Ramirez L."/>
            <person name="Alfaro M."/>
            <person name="Sun H."/>
            <person name="Tritt A."/>
            <person name="Yoshinaga Y."/>
            <person name="Zwiers L.-H."/>
            <person name="Turgeon B.G."/>
            <person name="Goodwin S.B."/>
            <person name="Spatafora J.W."/>
            <person name="Crous P.W."/>
            <person name="Grigoriev I.V."/>
        </authorList>
    </citation>
    <scope>NUCLEOTIDE SEQUENCE</scope>
    <source>
        <strain evidence="3">CBS 342.82</strain>
    </source>
</reference>
<dbReference type="InterPro" id="IPR009571">
    <property type="entry name" value="SUR7/Rim9-like_fungi"/>
</dbReference>
<feature type="transmembrane region" description="Helical" evidence="1">
    <location>
        <begin position="179"/>
        <end position="202"/>
    </location>
</feature>